<dbReference type="SUPFAM" id="SSF49764">
    <property type="entry name" value="HSP20-like chaperones"/>
    <property type="match status" value="1"/>
</dbReference>
<dbReference type="EMBL" id="KI669186">
    <property type="protein sequence ID" value="ETN68876.1"/>
    <property type="molecule type" value="Genomic_DNA"/>
</dbReference>
<protein>
    <recommendedName>
        <fullName evidence="1">SHSP domain-containing protein</fullName>
    </recommendedName>
</protein>
<dbReference type="AlphaFoldDB" id="W2SJ38"/>
<dbReference type="OrthoDB" id="1431247at2759"/>
<name>W2SJ38_NECAM</name>
<organism evidence="2 3">
    <name type="scientific">Necator americanus</name>
    <name type="common">Human hookworm</name>
    <dbReference type="NCBI Taxonomy" id="51031"/>
    <lineage>
        <taxon>Eukaryota</taxon>
        <taxon>Metazoa</taxon>
        <taxon>Ecdysozoa</taxon>
        <taxon>Nematoda</taxon>
        <taxon>Chromadorea</taxon>
        <taxon>Rhabditida</taxon>
        <taxon>Rhabditina</taxon>
        <taxon>Rhabditomorpha</taxon>
        <taxon>Strongyloidea</taxon>
        <taxon>Ancylostomatidae</taxon>
        <taxon>Bunostominae</taxon>
        <taxon>Necator</taxon>
    </lineage>
</organism>
<dbReference type="InterPro" id="IPR008978">
    <property type="entry name" value="HSP20-like_chaperone"/>
</dbReference>
<gene>
    <name evidence="2" type="ORF">NECAME_15580</name>
</gene>
<reference evidence="3" key="1">
    <citation type="journal article" date="2014" name="Nat. Genet.">
        <title>Genome of the human hookworm Necator americanus.</title>
        <authorList>
            <person name="Tang Y.T."/>
            <person name="Gao X."/>
            <person name="Rosa B.A."/>
            <person name="Abubucker S."/>
            <person name="Hallsworth-Pepin K."/>
            <person name="Martin J."/>
            <person name="Tyagi R."/>
            <person name="Heizer E."/>
            <person name="Zhang X."/>
            <person name="Bhonagiri-Palsikar V."/>
            <person name="Minx P."/>
            <person name="Warren W.C."/>
            <person name="Wang Q."/>
            <person name="Zhan B."/>
            <person name="Hotez P.J."/>
            <person name="Sternberg P.W."/>
            <person name="Dougall A."/>
            <person name="Gaze S.T."/>
            <person name="Mulvenna J."/>
            <person name="Sotillo J."/>
            <person name="Ranganathan S."/>
            <person name="Rabelo E.M."/>
            <person name="Wilson R.K."/>
            <person name="Felgner P.L."/>
            <person name="Bethony J."/>
            <person name="Hawdon J.M."/>
            <person name="Gasser R.B."/>
            <person name="Loukas A."/>
            <person name="Mitreva M."/>
        </authorList>
    </citation>
    <scope>NUCLEOTIDE SEQUENCE [LARGE SCALE GENOMIC DNA]</scope>
</reference>
<dbReference type="STRING" id="51031.W2SJ38"/>
<dbReference type="KEGG" id="nai:NECAME_15580"/>
<feature type="domain" description="SHSP" evidence="1">
    <location>
        <begin position="73"/>
        <end position="119"/>
    </location>
</feature>
<dbReference type="Gene3D" id="2.60.40.790">
    <property type="match status" value="1"/>
</dbReference>
<proteinExistence type="predicted"/>
<evidence type="ECO:0000313" key="3">
    <source>
        <dbReference type="Proteomes" id="UP000053676"/>
    </source>
</evidence>
<dbReference type="InterPro" id="IPR002068">
    <property type="entry name" value="A-crystallin/Hsp20_dom"/>
</dbReference>
<dbReference type="Proteomes" id="UP000053676">
    <property type="component" value="Unassembled WGS sequence"/>
</dbReference>
<evidence type="ECO:0000259" key="1">
    <source>
        <dbReference type="Pfam" id="PF00011"/>
    </source>
</evidence>
<keyword evidence="3" id="KW-1185">Reference proteome</keyword>
<sequence length="129" mass="15542">MKLKLCVIFTTEVLFQDFNSKLTFRSFRRYQRFSNELHEELPREELLACVQLLQFNNFFTIITFITTEIYHNARNRTVERHFVRKYDLPMSVKGDEVKSELSKEGILTVKYDRHPEQQPKIKYLNSTCI</sequence>
<evidence type="ECO:0000313" key="2">
    <source>
        <dbReference type="EMBL" id="ETN68876.1"/>
    </source>
</evidence>
<accession>W2SJ38</accession>
<dbReference type="Pfam" id="PF00011">
    <property type="entry name" value="HSP20"/>
    <property type="match status" value="1"/>
</dbReference>